<name>A0AAE3VD68_9BACT</name>
<dbReference type="PANTHER" id="PTHR33495">
    <property type="entry name" value="ANTI-SIGMA FACTOR ANTAGONIST TM_1081-RELATED-RELATED"/>
    <property type="match status" value="1"/>
</dbReference>
<dbReference type="GO" id="GO:0043856">
    <property type="term" value="F:anti-sigma factor antagonist activity"/>
    <property type="evidence" value="ECO:0007669"/>
    <property type="project" value="InterPro"/>
</dbReference>
<dbReference type="SUPFAM" id="SSF52091">
    <property type="entry name" value="SpoIIaa-like"/>
    <property type="match status" value="1"/>
</dbReference>
<evidence type="ECO:0000259" key="3">
    <source>
        <dbReference type="PROSITE" id="PS50801"/>
    </source>
</evidence>
<accession>A0AAE3VD68</accession>
<comment type="caution">
    <text evidence="4">The sequence shown here is derived from an EMBL/GenBank/DDBJ whole genome shotgun (WGS) entry which is preliminary data.</text>
</comment>
<proteinExistence type="inferred from homology"/>
<dbReference type="AlphaFoldDB" id="A0AAE3VD68"/>
<dbReference type="Gene3D" id="3.30.750.24">
    <property type="entry name" value="STAS domain"/>
    <property type="match status" value="1"/>
</dbReference>
<dbReference type="Pfam" id="PF01740">
    <property type="entry name" value="STAS"/>
    <property type="match status" value="1"/>
</dbReference>
<dbReference type="NCBIfam" id="TIGR00377">
    <property type="entry name" value="ant_ant_sig"/>
    <property type="match status" value="1"/>
</dbReference>
<protein>
    <recommendedName>
        <fullName evidence="2">Anti-sigma factor antagonist</fullName>
    </recommendedName>
</protein>
<dbReference type="RefSeq" id="WP_307259676.1">
    <property type="nucleotide sequence ID" value="NZ_JAUSVL010000001.1"/>
</dbReference>
<feature type="domain" description="STAS" evidence="3">
    <location>
        <begin position="1"/>
        <end position="92"/>
    </location>
</feature>
<evidence type="ECO:0000313" key="5">
    <source>
        <dbReference type="Proteomes" id="UP001238163"/>
    </source>
</evidence>
<sequence>MEIAMTTAGDAATVRVSGRLDARNADILSRELDECVRGGQRVLRMNLHDVEYISSAGIRVLIKFAKMLQSQGGWLEVQDPSIAVATVLEMTGTMPLFAPRKEPSAAAASAGGAAGCRQIGGLRCTVVASAAGASMRGRTLGNPAFMARNGSFAPGEVRQLRLGAKAVALGIGAFAADHASAKGHYGEFLAAGGVAVALPPDSNGQPDFVVSEQRLVPELAVLSALHLEGDFAVQARFESSPQHDGLPGLSDLGAAALALSGASQAVMVALAETSGLVGASLLSSPENGQDAEYFHFPEARRWFNLTPERVHGRQLVLLVGVFARQPAVPLADHLRPMADSADALRGHVHAAVLSYRALPGGPLALPATLADIFQTQTPLDLLHLINDDRAISGAGDSLFQRGVLWVSPLGDVNMEGAAL</sequence>
<dbReference type="PROSITE" id="PS50801">
    <property type="entry name" value="STAS"/>
    <property type="match status" value="1"/>
</dbReference>
<evidence type="ECO:0000313" key="4">
    <source>
        <dbReference type="EMBL" id="MDQ0288352.1"/>
    </source>
</evidence>
<keyword evidence="5" id="KW-1185">Reference proteome</keyword>
<dbReference type="InterPro" id="IPR003658">
    <property type="entry name" value="Anti-sigma_ant"/>
</dbReference>
<organism evidence="4 5">
    <name type="scientific">Oligosphaera ethanolica</name>
    <dbReference type="NCBI Taxonomy" id="760260"/>
    <lineage>
        <taxon>Bacteria</taxon>
        <taxon>Pseudomonadati</taxon>
        <taxon>Lentisphaerota</taxon>
        <taxon>Oligosphaeria</taxon>
        <taxon>Oligosphaerales</taxon>
        <taxon>Oligosphaeraceae</taxon>
        <taxon>Oligosphaera</taxon>
    </lineage>
</organism>
<reference evidence="4" key="1">
    <citation type="submission" date="2023-07" db="EMBL/GenBank/DDBJ databases">
        <title>Genomic Encyclopedia of Type Strains, Phase IV (KMG-IV): sequencing the most valuable type-strain genomes for metagenomic binning, comparative biology and taxonomic classification.</title>
        <authorList>
            <person name="Goeker M."/>
        </authorList>
    </citation>
    <scope>NUCLEOTIDE SEQUENCE</scope>
    <source>
        <strain evidence="4">DSM 24202</strain>
    </source>
</reference>
<evidence type="ECO:0000256" key="2">
    <source>
        <dbReference type="RuleBase" id="RU003749"/>
    </source>
</evidence>
<gene>
    <name evidence="4" type="ORF">J3R75_000459</name>
</gene>
<dbReference type="InterPro" id="IPR002645">
    <property type="entry name" value="STAS_dom"/>
</dbReference>
<dbReference type="Proteomes" id="UP001238163">
    <property type="component" value="Unassembled WGS sequence"/>
</dbReference>
<dbReference type="CDD" id="cd07043">
    <property type="entry name" value="STAS_anti-anti-sigma_factors"/>
    <property type="match status" value="1"/>
</dbReference>
<dbReference type="PANTHER" id="PTHR33495:SF2">
    <property type="entry name" value="ANTI-SIGMA FACTOR ANTAGONIST TM_1081-RELATED"/>
    <property type="match status" value="1"/>
</dbReference>
<dbReference type="InterPro" id="IPR036513">
    <property type="entry name" value="STAS_dom_sf"/>
</dbReference>
<dbReference type="EMBL" id="JAUSVL010000001">
    <property type="protein sequence ID" value="MDQ0288352.1"/>
    <property type="molecule type" value="Genomic_DNA"/>
</dbReference>
<comment type="similarity">
    <text evidence="1 2">Belongs to the anti-sigma-factor antagonist family.</text>
</comment>
<evidence type="ECO:0000256" key="1">
    <source>
        <dbReference type="ARBA" id="ARBA00009013"/>
    </source>
</evidence>